<gene>
    <name evidence="1" type="ORF">ACI6Q5_04730</name>
</gene>
<dbReference type="RefSeq" id="WP_167394521.1">
    <property type="nucleotide sequence ID" value="NZ_JBJGBS010000012.1"/>
</dbReference>
<dbReference type="Proteomes" id="UP001637990">
    <property type="component" value="Unassembled WGS sequence"/>
</dbReference>
<keyword evidence="2" id="KW-1185">Reference proteome</keyword>
<evidence type="ECO:0000313" key="1">
    <source>
        <dbReference type="EMBL" id="MFO3704291.1"/>
    </source>
</evidence>
<proteinExistence type="predicted"/>
<dbReference type="EMBL" id="JBJGBS010000012">
    <property type="protein sequence ID" value="MFO3704291.1"/>
    <property type="molecule type" value="Genomic_DNA"/>
</dbReference>
<sequence>MFCKGRRRITPTPRKRAVSFSAMKCGEHALRGALFVDPAVLLALMWLV</sequence>
<protein>
    <submittedName>
        <fullName evidence="1">Uncharacterized protein</fullName>
    </submittedName>
</protein>
<reference evidence="1 2" key="1">
    <citation type="submission" date="2024-11" db="EMBL/GenBank/DDBJ databases">
        <title>Genome sequencing of Xanthomonas codiaei.</title>
        <authorList>
            <person name="Studholme D.J."/>
        </authorList>
    </citation>
    <scope>NUCLEOTIDE SEQUENCE [LARGE SCALE GENOMIC DNA]</scope>
    <source>
        <strain evidence="1 2">NCPPB 4350</strain>
    </source>
</reference>
<comment type="caution">
    <text evidence="1">The sequence shown here is derived from an EMBL/GenBank/DDBJ whole genome shotgun (WGS) entry which is preliminary data.</text>
</comment>
<evidence type="ECO:0000313" key="2">
    <source>
        <dbReference type="Proteomes" id="UP001637990"/>
    </source>
</evidence>
<accession>A0ABW9MII4</accession>
<name>A0ABW9MII4_9XANT</name>
<organism evidence="1 2">
    <name type="scientific">Xanthomonas codiaei</name>
    <dbReference type="NCBI Taxonomy" id="56463"/>
    <lineage>
        <taxon>Bacteria</taxon>
        <taxon>Pseudomonadati</taxon>
        <taxon>Pseudomonadota</taxon>
        <taxon>Gammaproteobacteria</taxon>
        <taxon>Lysobacterales</taxon>
        <taxon>Lysobacteraceae</taxon>
        <taxon>Xanthomonas</taxon>
    </lineage>
</organism>